<dbReference type="CDD" id="cd05379">
    <property type="entry name" value="CAP_bacterial"/>
    <property type="match status" value="1"/>
</dbReference>
<evidence type="ECO:0000313" key="3">
    <source>
        <dbReference type="EMBL" id="MBB5235213.1"/>
    </source>
</evidence>
<comment type="caution">
    <text evidence="3">The sequence shown here is derived from an EMBL/GenBank/DDBJ whole genome shotgun (WGS) entry which is preliminary data.</text>
</comment>
<organism evidence="3 4">
    <name type="scientific">Deinococcus budaensis</name>
    <dbReference type="NCBI Taxonomy" id="1665626"/>
    <lineage>
        <taxon>Bacteria</taxon>
        <taxon>Thermotogati</taxon>
        <taxon>Deinococcota</taxon>
        <taxon>Deinococci</taxon>
        <taxon>Deinococcales</taxon>
        <taxon>Deinococcaceae</taxon>
        <taxon>Deinococcus</taxon>
    </lineage>
</organism>
<dbReference type="Pfam" id="PF00188">
    <property type="entry name" value="CAP"/>
    <property type="match status" value="1"/>
</dbReference>
<evidence type="ECO:0000313" key="4">
    <source>
        <dbReference type="Proteomes" id="UP000525389"/>
    </source>
</evidence>
<dbReference type="PANTHER" id="PTHR31157">
    <property type="entry name" value="SCP DOMAIN-CONTAINING PROTEIN"/>
    <property type="match status" value="1"/>
</dbReference>
<dbReference type="CDD" id="cd00146">
    <property type="entry name" value="PKD"/>
    <property type="match status" value="1"/>
</dbReference>
<dbReference type="SUPFAM" id="SSF55797">
    <property type="entry name" value="PR-1-like"/>
    <property type="match status" value="1"/>
</dbReference>
<dbReference type="Gene3D" id="2.60.40.10">
    <property type="entry name" value="Immunoglobulins"/>
    <property type="match status" value="1"/>
</dbReference>
<keyword evidence="4" id="KW-1185">Reference proteome</keyword>
<dbReference type="PANTHER" id="PTHR31157:SF1">
    <property type="entry name" value="SCP DOMAIN-CONTAINING PROTEIN"/>
    <property type="match status" value="1"/>
</dbReference>
<dbReference type="InterPro" id="IPR035940">
    <property type="entry name" value="CAP_sf"/>
</dbReference>
<dbReference type="SUPFAM" id="SSF49299">
    <property type="entry name" value="PKD domain"/>
    <property type="match status" value="1"/>
</dbReference>
<feature type="chain" id="PRO_5030678386" evidence="1">
    <location>
        <begin position="23"/>
        <end position="336"/>
    </location>
</feature>
<dbReference type="RefSeq" id="WP_343057803.1">
    <property type="nucleotide sequence ID" value="NZ_JACHFN010000010.1"/>
</dbReference>
<dbReference type="InterPro" id="IPR014044">
    <property type="entry name" value="CAP_dom"/>
</dbReference>
<dbReference type="EMBL" id="JACHFN010000010">
    <property type="protein sequence ID" value="MBB5235213.1"/>
    <property type="molecule type" value="Genomic_DNA"/>
</dbReference>
<dbReference type="InterPro" id="IPR035986">
    <property type="entry name" value="PKD_dom_sf"/>
</dbReference>
<dbReference type="Gene3D" id="3.40.33.10">
    <property type="entry name" value="CAP"/>
    <property type="match status" value="1"/>
</dbReference>
<accession>A0A7W8GGT2</accession>
<dbReference type="PROSITE" id="PS51257">
    <property type="entry name" value="PROKAR_LIPOPROTEIN"/>
    <property type="match status" value="1"/>
</dbReference>
<dbReference type="SMART" id="SM00089">
    <property type="entry name" value="PKD"/>
    <property type="match status" value="1"/>
</dbReference>
<evidence type="ECO:0000256" key="1">
    <source>
        <dbReference type="SAM" id="SignalP"/>
    </source>
</evidence>
<gene>
    <name evidence="3" type="ORF">HNQ09_002665</name>
</gene>
<reference evidence="3 4" key="1">
    <citation type="submission" date="2020-08" db="EMBL/GenBank/DDBJ databases">
        <title>Genomic Encyclopedia of Type Strains, Phase IV (KMG-IV): sequencing the most valuable type-strain genomes for metagenomic binning, comparative biology and taxonomic classification.</title>
        <authorList>
            <person name="Goeker M."/>
        </authorList>
    </citation>
    <scope>NUCLEOTIDE SEQUENCE [LARGE SCALE GENOMIC DNA]</scope>
    <source>
        <strain evidence="3 4">DSM 101791</strain>
    </source>
</reference>
<evidence type="ECO:0000259" key="2">
    <source>
        <dbReference type="PROSITE" id="PS50093"/>
    </source>
</evidence>
<dbReference type="Proteomes" id="UP000525389">
    <property type="component" value="Unassembled WGS sequence"/>
</dbReference>
<dbReference type="PROSITE" id="PS50093">
    <property type="entry name" value="PKD"/>
    <property type="match status" value="1"/>
</dbReference>
<dbReference type="AlphaFoldDB" id="A0A7W8GGT2"/>
<feature type="signal peptide" evidence="1">
    <location>
        <begin position="1"/>
        <end position="22"/>
    </location>
</feature>
<dbReference type="InterPro" id="IPR013783">
    <property type="entry name" value="Ig-like_fold"/>
</dbReference>
<sequence>MRTGGWMRASLLAGGAVLGACAAQPVNFQVNFSMNETRRAPLTVTFRAQAPAEYRVVWSFGDGREGQGAATAHTYYRPGRYTVQAQLLDERGRVRSTATGEVQVESSGPERAALVVLLGRGEVRLSAAGSVAYRPGTPSFTLDGRAAGSGSGPGLATGPLPLTAGEHRASVRLPGEGGPLERSVEFRAAALPGSVPFETEVLRLTNQARAEGWNCATLRAGGPARPPLSRQPQLEVAALAQSAGMALHGYFDHRSGLDGSTPAQRVEASGLEVRSSAENIAAGQTTPGAVVDAWLRSPGHCRNIMGDFTRIGVAYVHRPETPYRHYWTQVFATPAE</sequence>
<keyword evidence="1" id="KW-0732">Signal</keyword>
<feature type="domain" description="PKD" evidence="2">
    <location>
        <begin position="58"/>
        <end position="109"/>
    </location>
</feature>
<proteinExistence type="predicted"/>
<dbReference type="Pfam" id="PF18911">
    <property type="entry name" value="PKD_4"/>
    <property type="match status" value="1"/>
</dbReference>
<dbReference type="InterPro" id="IPR000601">
    <property type="entry name" value="PKD_dom"/>
</dbReference>
<name>A0A7W8GGT2_9DEIO</name>
<protein>
    <submittedName>
        <fullName evidence="3">PKD repeat protein</fullName>
    </submittedName>
</protein>
<dbReference type="InterPro" id="IPR022409">
    <property type="entry name" value="PKD/Chitinase_dom"/>
</dbReference>